<dbReference type="KEGG" id="pmrn:116955614"/>
<dbReference type="AlphaFoldDB" id="A0AAJ7UBG1"/>
<reference evidence="3" key="1">
    <citation type="submission" date="2025-08" db="UniProtKB">
        <authorList>
            <consortium name="RefSeq"/>
        </authorList>
    </citation>
    <scope>IDENTIFICATION</scope>
    <source>
        <tissue evidence="3">Sperm</tissue>
    </source>
</reference>
<keyword evidence="2" id="KW-1185">Reference proteome</keyword>
<evidence type="ECO:0000313" key="2">
    <source>
        <dbReference type="Proteomes" id="UP001318040"/>
    </source>
</evidence>
<proteinExistence type="predicted"/>
<name>A0AAJ7UBG1_PETMA</name>
<organism evidence="2 3">
    <name type="scientific">Petromyzon marinus</name>
    <name type="common">Sea lamprey</name>
    <dbReference type="NCBI Taxonomy" id="7757"/>
    <lineage>
        <taxon>Eukaryota</taxon>
        <taxon>Metazoa</taxon>
        <taxon>Chordata</taxon>
        <taxon>Craniata</taxon>
        <taxon>Vertebrata</taxon>
        <taxon>Cyclostomata</taxon>
        <taxon>Hyperoartia</taxon>
        <taxon>Petromyzontiformes</taxon>
        <taxon>Petromyzontidae</taxon>
        <taxon>Petromyzon</taxon>
    </lineage>
</organism>
<dbReference type="RefSeq" id="XP_032832664.1">
    <property type="nucleotide sequence ID" value="XM_032976773.1"/>
</dbReference>
<evidence type="ECO:0000313" key="3">
    <source>
        <dbReference type="RefSeq" id="XP_032832664.1"/>
    </source>
</evidence>
<feature type="region of interest" description="Disordered" evidence="1">
    <location>
        <begin position="78"/>
        <end position="158"/>
    </location>
</feature>
<evidence type="ECO:0000256" key="1">
    <source>
        <dbReference type="SAM" id="MobiDB-lite"/>
    </source>
</evidence>
<dbReference type="Proteomes" id="UP001318040">
    <property type="component" value="Chromosome 60"/>
</dbReference>
<feature type="compositionally biased region" description="Low complexity" evidence="1">
    <location>
        <begin position="114"/>
        <end position="129"/>
    </location>
</feature>
<protein>
    <submittedName>
        <fullName evidence="3">Uncharacterized protein LOC116955614</fullName>
    </submittedName>
</protein>
<feature type="region of interest" description="Disordered" evidence="1">
    <location>
        <begin position="1"/>
        <end position="24"/>
    </location>
</feature>
<gene>
    <name evidence="3" type="primary">LOC116955614</name>
</gene>
<feature type="region of interest" description="Disordered" evidence="1">
    <location>
        <begin position="199"/>
        <end position="285"/>
    </location>
</feature>
<accession>A0AAJ7UBG1</accession>
<sequence>MVCGARGSRSLASPDVRASSHGADVARGTRLTRLVITAQSPRPLSQQRNDASPMKQSRDAYLRIDGVALALKLNPSAARDHGVSQGTTGRRLWKLNESISTGSSSTDTKERPPRNAAPRAQARAPAPTRGITAGSLMATPSLPPIAIGGSSKSSKRSKRSIRAWAIAAKRCLKSYHEQEQPRDAPLKIYGVAMVLRPTPRAACGHGPSQKLPSEESDPPSRQESKELKKNVSFARCPGTEAGRLSGRSRGDEDGDEDGFHKRVGSTEENGPGPNNDPSVDSLEEA</sequence>
<feature type="compositionally biased region" description="Basic and acidic residues" evidence="1">
    <location>
        <begin position="218"/>
        <end position="229"/>
    </location>
</feature>
<feature type="compositionally biased region" description="Polar residues" evidence="1">
    <location>
        <begin position="97"/>
        <end position="106"/>
    </location>
</feature>